<dbReference type="InterPro" id="IPR001007">
    <property type="entry name" value="VWF_dom"/>
</dbReference>
<feature type="domain" description="VWFD" evidence="11">
    <location>
        <begin position="1756"/>
        <end position="1935"/>
    </location>
</feature>
<evidence type="ECO:0000256" key="3">
    <source>
        <dbReference type="ARBA" id="ARBA00022729"/>
    </source>
</evidence>
<keyword evidence="6" id="KW-1015">Disulfide bond</keyword>
<dbReference type="Pfam" id="PF06119">
    <property type="entry name" value="NIDO"/>
    <property type="match status" value="1"/>
</dbReference>
<sequence>MVTPQDSDLDNRESGHVYYNQYTSGIVLQQATQDINDYFPTLNFNANWVFVATWYEVAYFPNSGTKTTVQAVLISGGQYSFVLMNYGDIAATARLVQAGYDTVNSTHHFTIPGSFSSNATGSKSTFRWSSNVNKPGRWAFRTDHGTRGCIFNGQPVQLGDSFWSDSTCAQKCTCTSEGLQCHSEPCSFSKICRPTSFQFSCQMVKRRTCVVTGDPHYFTFDGTVFHFQGTCTYVVSEQCGGGLPYYRVEGKNEHLSSSRVSWTRLVKVYVYNETIELVKGRRGEAKVNGIFLATPIYLNNGTVQVYESGFSVIISTDFGLVVSYNKYYRLRISVPYTYQNATCGLCGNFNNIPGDDFRTPQEIPCPSNSHFESQGTGCPATCVNPNSTQDCPLPAQESCICNSGYILSAGVCVPHSECGCTFEGHYYRSGETVIPDEDCRRRCSCSYGSMTCHSHGCDPLESCKVVDGKRGCRPNSYATCWIRGPGSYHTFDGLTYQYPGACRLILAKVMGMSSHNHFSVTIEKTPRGLQGFDTLLKIEVEDSQVSIMSSSIVQVDGQKIRLPFSSASNRIQIYHSSIHSIILRTAFGVTVETDGSHIVHVTAPSIYNGSLGGLCGNYNGHPGDDFRTPNGILVNSSQVFGDSWRNGSLTAECVKSTIIIGTDCPPNSHYDLCGSPCPSTCPSLSFPFTCITVCKEGCFCDDGFVLDGNRCVRPTDCGCYHQERYVQAGEQFWDGEECQNLCTCNGTTAAVDCIPSSCGPQESCRVVEGEFGCHHKPNGICSASGDPHYLTFDGKAYDFQGTCRYVLATPCNATDNLPQFSVEAKNEPWFGLPFSITEEVFVNVSGYQVHLSGSSHGVVQELPVWKTSIMSCVVLTVAEPVAEAIEPAVESIAQKDVSVTESFSGVGRDVSLWKTVAVSVTVNTIMLVSRSGQMVALSDVNGREVSLPTTAGTLAQVERQENDIEVHAEDLIVQFDGQSILLVRVGQNRQNRVSGMCGNFNNNPADDKVLPNGTLAQNDCEFGHSWKSSTSQPGCGSTDVDICGGWDDCRFIEEYSELCSVITNTSGPFSSCHLHSDPQPFFDSCVYDLCLYTPANGMLCAAVAAYERTCSVLGLNITEWRSALQCAETDPCEQLNCTEYEWCGEKDGVYGCFCDEHYRPNNESYGSSGTISLSRCQLFEAGFHPSSLHLQDFTCKGTLEDGRLIFHFNNKDQLCGTVLKSNGSHFSYVNSIQADDGINIQLVFCCEYPLTQALSMDIGINPVESFVKKKLPIGHGHYHLRIIPYHDAHFSAPLTSPINVEMEIGERLYVEVRAEGVDEQQVAAVVDSCWATPLDNASCPIRRDLIMNNYGDSSGNFSGDSSGDFSDDSSGNFSGDSSGDFSDDSSGNFSGDSSGDFSDDSSGNFSGDSSGNFSGDSSGDFSDDSSGNFSGDSSGNFSGDSSGDFSDDSSGNFSGDSSGDFSGDSSGNFSGDSSGNFSGDSSGDFSDDTSGNPSGDFGFADSSSDLSFDSSSDFSGDYSDDFRVEGKNEHRGSTRVSWTRLVKVYVYNETIELVKGRRGEAKVNGSFAATPIYLNNGTVQVYESGFSVIISTDFGLEVSYDAYSHVRISVPYTYQNATCGLCGNFNNIRRDDFRTRQEQNCPPNSHYELCGSSCPSACPSLSFPFTCDTVCQDGCQCDDGFVLNGNQCVPPTACGCYHQGQSRRGGEQFWDGEECQNLCTCNGTTAAVDCIRSSCGPQESCRVVEGEFGCHPNPHGTCSASGDPHYLTFDGKAYDFQGTCRYVLATLCNATDNLPQFSVEAKNEPWRGLSVSITAEVFVNVLGYQVRMSRNSHGMVEVNGLTRNVPVLLNGGRVSIYASGFRIFVSADFGLSVMYDGSSTVSVSVPSNYRGKTCGLCGNFDGNPNDDFHTPTGIIVTNPDEFGKSWKVAGNYTCSDGCGSSCPRCTNVLPARAQCAVIQAADGPLSFCYEQVDPAPYFNDCVFDVCVSGNRGQDLLCRAIQAYVSACQSANVQLYPWRENTHCRPDCPANSHYELCGTDCGHTCASSIDVSCTEQVCFEGCFCDEGFAKSGTTCVPVETCGCQYDGFYYHAGESFWTDGCSQRCECHGPNDLRCSAASCTPLQKCTIRDGQLGCYDAMSTCTVWGDPHYVTFDGEVAHFQGTCSYIIAESVNHHANETQFHVTATNNHRGNNRVSFVSAVDIYLSNQPQSAHIRIGPNKRVKVNGSAKSLPTTAGTLAQVVRQGSYIIVDAVDLVVQFDGRSTLLVRVGPNHQNRIKGMCGNFNNNPADDKVLPNGTSAHNDNEFGHSWKAPTSQPGCGSTDERSGGGLNDCRFIEEYSELCSVITNTSGPFSSCHLHSDPQPFFTSCVYDLCLYTPANGMLCSAVAAYERTCSVLGLNIPEWRSALQCAETDPCEQLNCTEYEWCGEKDGVYGCFCDEHHHRPNNESYDSSITCVSSSGTMSVSRCQLFEAGFHPNALHLRDYSCKGILQDGRLIFHFDNDDRLCGTALMSNGTHFIYENTIEGDVDPHEVLISRQRNIHLRFCCEYPLTQALSMAVGINPVESIVRKKLPSGHGLYHMRMIPYQDPGFRFPLTSNNNIEMEIDQRMYVEVRTEGVDQRQIATILDSCWATPVNVPNYPVRWDLISQECPNLADGTVELVQNGISTVARFSFRMFTFNNFSSIYLHCQVHLCLLRHNNCSDHCYPDYHRRVERDVSYHASTDISLGPLVMKRDATDKLRRVRSSASGQLTFTVTLIFSLLTIKTLI</sequence>
<dbReference type="Pfam" id="PF12714">
    <property type="entry name" value="TILa"/>
    <property type="match status" value="2"/>
</dbReference>
<feature type="domain" description="VWFD" evidence="11">
    <location>
        <begin position="779"/>
        <end position="1036"/>
    </location>
</feature>
<feature type="region of interest" description="Disordered" evidence="8">
    <location>
        <begin position="1358"/>
        <end position="1496"/>
    </location>
</feature>
<dbReference type="PANTHER" id="PTHR46160:SF9">
    <property type="entry name" value="PROTEIN PRY2-RELATED"/>
    <property type="match status" value="1"/>
</dbReference>
<keyword evidence="2" id="KW-1003">Cell membrane</keyword>
<dbReference type="InterPro" id="IPR003886">
    <property type="entry name" value="NIDO_dom"/>
</dbReference>
<evidence type="ECO:0000313" key="12">
    <source>
        <dbReference type="EMBL" id="KAE8284222.1"/>
    </source>
</evidence>
<feature type="domain" description="VWFD" evidence="11">
    <location>
        <begin position="207"/>
        <end position="379"/>
    </location>
</feature>
<keyword evidence="13" id="KW-1185">Reference proteome</keyword>
<dbReference type="SMART" id="SM00241">
    <property type="entry name" value="ZP"/>
    <property type="match status" value="1"/>
</dbReference>
<dbReference type="GO" id="GO:0005886">
    <property type="term" value="C:plasma membrane"/>
    <property type="evidence" value="ECO:0007669"/>
    <property type="project" value="UniProtKB-SubCell"/>
</dbReference>
<accession>A0A6G0HYY0</accession>
<dbReference type="GO" id="GO:0007160">
    <property type="term" value="P:cell-matrix adhesion"/>
    <property type="evidence" value="ECO:0007669"/>
    <property type="project" value="InterPro"/>
</dbReference>
<dbReference type="FunFam" id="2.10.25.10:FF:000055">
    <property type="entry name" value="alpha-tectorin isoform X1"/>
    <property type="match status" value="2"/>
</dbReference>
<dbReference type="Pfam" id="PF01826">
    <property type="entry name" value="TIL"/>
    <property type="match status" value="4"/>
</dbReference>
<dbReference type="SMART" id="SM00215">
    <property type="entry name" value="VWC_out"/>
    <property type="match status" value="4"/>
</dbReference>
<keyword evidence="3" id="KW-0732">Signal</keyword>
<organism evidence="12 13">
    <name type="scientific">Larimichthys crocea</name>
    <name type="common">Large yellow croaker</name>
    <name type="synonym">Pseudosciaena crocea</name>
    <dbReference type="NCBI Taxonomy" id="215358"/>
    <lineage>
        <taxon>Eukaryota</taxon>
        <taxon>Metazoa</taxon>
        <taxon>Chordata</taxon>
        <taxon>Craniata</taxon>
        <taxon>Vertebrata</taxon>
        <taxon>Euteleostomi</taxon>
        <taxon>Actinopterygii</taxon>
        <taxon>Neopterygii</taxon>
        <taxon>Teleostei</taxon>
        <taxon>Neoteleostei</taxon>
        <taxon>Acanthomorphata</taxon>
        <taxon>Eupercaria</taxon>
        <taxon>Sciaenidae</taxon>
        <taxon>Larimichthys</taxon>
    </lineage>
</organism>
<dbReference type="Gene3D" id="2.60.40.3210">
    <property type="entry name" value="Zona pellucida, ZP-N domain"/>
    <property type="match status" value="2"/>
</dbReference>
<dbReference type="InterPro" id="IPR025615">
    <property type="entry name" value="TILa_dom"/>
</dbReference>
<evidence type="ECO:0000256" key="6">
    <source>
        <dbReference type="ARBA" id="ARBA00023157"/>
    </source>
</evidence>
<dbReference type="CDD" id="cd19941">
    <property type="entry name" value="TIL"/>
    <property type="match status" value="4"/>
</dbReference>
<name>A0A6G0HYY0_LARCR</name>
<feature type="domain" description="VWFD" evidence="11">
    <location>
        <begin position="2139"/>
        <end position="2319"/>
    </location>
</feature>
<dbReference type="InterPro" id="IPR001846">
    <property type="entry name" value="VWF_type-D"/>
</dbReference>
<dbReference type="InterPro" id="IPR052749">
    <property type="entry name" value="Alpha-tectorin"/>
</dbReference>
<dbReference type="SMART" id="SM00216">
    <property type="entry name" value="VWD"/>
    <property type="match status" value="6"/>
</dbReference>
<feature type="domain" description="VWFD" evidence="11">
    <location>
        <begin position="1485"/>
        <end position="1655"/>
    </location>
</feature>
<proteinExistence type="predicted"/>
<gene>
    <name evidence="12" type="ORF">D5F01_LYC17553</name>
</gene>
<feature type="domain" description="VWFD" evidence="11">
    <location>
        <begin position="478"/>
        <end position="654"/>
    </location>
</feature>
<evidence type="ECO:0000256" key="2">
    <source>
        <dbReference type="ARBA" id="ARBA00022475"/>
    </source>
</evidence>
<feature type="domain" description="ZP" evidence="9">
    <location>
        <begin position="2454"/>
        <end position="2707"/>
    </location>
</feature>
<keyword evidence="4" id="KW-0677">Repeat</keyword>
<keyword evidence="7" id="KW-0325">Glycoprotein</keyword>
<evidence type="ECO:0000259" key="11">
    <source>
        <dbReference type="PROSITE" id="PS51233"/>
    </source>
</evidence>
<dbReference type="InterPro" id="IPR014853">
    <property type="entry name" value="VWF/SSPO/ZAN-like_Cys-rich_dom"/>
</dbReference>
<evidence type="ECO:0000256" key="1">
    <source>
        <dbReference type="ARBA" id="ARBA00004236"/>
    </source>
</evidence>
<dbReference type="InterPro" id="IPR042235">
    <property type="entry name" value="ZP-C_dom"/>
</dbReference>
<evidence type="ECO:0000256" key="5">
    <source>
        <dbReference type="ARBA" id="ARBA00023136"/>
    </source>
</evidence>
<evidence type="ECO:0000256" key="4">
    <source>
        <dbReference type="ARBA" id="ARBA00022737"/>
    </source>
</evidence>
<dbReference type="PROSITE" id="PS51034">
    <property type="entry name" value="ZP_2"/>
    <property type="match status" value="1"/>
</dbReference>
<comment type="caution">
    <text evidence="12">The sequence shown here is derived from an EMBL/GenBank/DDBJ whole genome shotgun (WGS) entry which is preliminary data.</text>
</comment>
<dbReference type="SMART" id="SM00539">
    <property type="entry name" value="NIDO"/>
    <property type="match status" value="1"/>
</dbReference>
<keyword evidence="5" id="KW-0472">Membrane</keyword>
<dbReference type="SMART" id="SM00832">
    <property type="entry name" value="C8"/>
    <property type="match status" value="3"/>
</dbReference>
<feature type="compositionally biased region" description="Low complexity" evidence="8">
    <location>
        <begin position="1358"/>
        <end position="1484"/>
    </location>
</feature>
<dbReference type="InterPro" id="IPR055355">
    <property type="entry name" value="ZP-C"/>
</dbReference>
<dbReference type="SUPFAM" id="SSF57567">
    <property type="entry name" value="Serine protease inhibitors"/>
    <property type="match status" value="4"/>
</dbReference>
<evidence type="ECO:0000259" key="10">
    <source>
        <dbReference type="PROSITE" id="PS51220"/>
    </source>
</evidence>
<dbReference type="PROSITE" id="PS51220">
    <property type="entry name" value="NIDO"/>
    <property type="match status" value="1"/>
</dbReference>
<dbReference type="InterPro" id="IPR036084">
    <property type="entry name" value="Ser_inhib-like_sf"/>
</dbReference>
<evidence type="ECO:0000313" key="13">
    <source>
        <dbReference type="Proteomes" id="UP000424527"/>
    </source>
</evidence>
<evidence type="ECO:0000256" key="8">
    <source>
        <dbReference type="SAM" id="MobiDB-lite"/>
    </source>
</evidence>
<dbReference type="PROSITE" id="PS51233">
    <property type="entry name" value="VWFD"/>
    <property type="match status" value="6"/>
</dbReference>
<reference evidence="12 13" key="1">
    <citation type="submission" date="2019-07" db="EMBL/GenBank/DDBJ databases">
        <title>Chromosome genome assembly for large yellow croaker.</title>
        <authorList>
            <person name="Xiao S."/>
        </authorList>
    </citation>
    <scope>NUCLEOTIDE SEQUENCE [LARGE SCALE GENOMIC DNA]</scope>
    <source>
        <strain evidence="12">JMULYC20181020</strain>
        <tissue evidence="12">Muscle</tissue>
    </source>
</reference>
<evidence type="ECO:0000259" key="9">
    <source>
        <dbReference type="PROSITE" id="PS51034"/>
    </source>
</evidence>
<evidence type="ECO:0000256" key="7">
    <source>
        <dbReference type="ARBA" id="ARBA00023180"/>
    </source>
</evidence>
<dbReference type="InterPro" id="IPR001507">
    <property type="entry name" value="ZP_dom"/>
</dbReference>
<dbReference type="PANTHER" id="PTHR46160">
    <property type="entry name" value="ALPHA-TECTORIN-RELATED"/>
    <property type="match status" value="1"/>
</dbReference>
<dbReference type="Gene3D" id="2.10.25.10">
    <property type="entry name" value="Laminin"/>
    <property type="match status" value="4"/>
</dbReference>
<dbReference type="Pfam" id="PF00094">
    <property type="entry name" value="VWD"/>
    <property type="match status" value="7"/>
</dbReference>
<comment type="subcellular location">
    <subcellularLocation>
        <location evidence="1">Cell membrane</location>
    </subcellularLocation>
</comment>
<dbReference type="Gene3D" id="2.60.40.4100">
    <property type="entry name" value="Zona pellucida, ZP-C domain"/>
    <property type="match status" value="2"/>
</dbReference>
<dbReference type="Pfam" id="PF00100">
    <property type="entry name" value="Zona_pellucida"/>
    <property type="match status" value="2"/>
</dbReference>
<feature type="domain" description="NIDO" evidence="10">
    <location>
        <begin position="4"/>
        <end position="145"/>
    </location>
</feature>
<protein>
    <submittedName>
        <fullName evidence="12">Alpha-tectorin</fullName>
    </submittedName>
</protein>
<dbReference type="EMBL" id="REGW02000017">
    <property type="protein sequence ID" value="KAE8284222.1"/>
    <property type="molecule type" value="Genomic_DNA"/>
</dbReference>
<dbReference type="Proteomes" id="UP000424527">
    <property type="component" value="Unassembled WGS sequence"/>
</dbReference>
<dbReference type="InterPro" id="IPR002919">
    <property type="entry name" value="TIL_dom"/>
</dbReference>
<dbReference type="Pfam" id="PF08742">
    <property type="entry name" value="C8"/>
    <property type="match status" value="3"/>
</dbReference>